<dbReference type="SUPFAM" id="SSF52540">
    <property type="entry name" value="P-loop containing nucleoside triphosphate hydrolases"/>
    <property type="match status" value="2"/>
</dbReference>
<evidence type="ECO:0000259" key="11">
    <source>
        <dbReference type="PROSITE" id="PS50089"/>
    </source>
</evidence>
<keyword evidence="4" id="KW-0547">Nucleotide-binding</keyword>
<dbReference type="Gene3D" id="3.40.50.300">
    <property type="entry name" value="P-loop containing nucleotide triphosphate hydrolases"/>
    <property type="match status" value="1"/>
</dbReference>
<sequence length="2062" mass="231355">MASKGVPQQQSAVGLVTGDQEPRGRADEIPELRRGYTIPRGRYLASDLPPLHTLTEIFADMASNALKMGFEHVLSRLGSRPLRVATMCSGTEAPLLALELIQTGLPEAQQLRISHAFSCEIVPFKQSYIERNFRPPILFRDITELGGDVARTAYGSSEVIPGDLDILVAGTACVDFSPLNNRKKTLQQGGESGATFDGLLRYAERYRPRMIVQENVRNAPWDQMKGKWEELGYMSVCVNVDTKHYYIPQTRERGYMVVIDKRRLEAAGLLGSPMDQSGIDSVTQRVRELAGQFKRPASAPVGLFLLSDDDRRLELIEMRARLESRSETSWDQYQIRHERHRGELELGIERPITRSLPGINDLKAPDFYWHRFWKTQPERVWETVDMNFLKKMLQDYDMNFKERWIDLSQGVDRGNDSLAGSGIAGCLTPKGIPFVTTRGGPVSGTEALSLQGLPLDRMLLTRETQADLMDMAGNAMTSTVVCAIMLAGLIAVHEILDDDEEGSTNPGDAEAKSLLVLSEVHSLVRSNLQIAAAPLIDHSVLKAKAASSVLCCSCERQTGVQDSIYSCTLCGHTACKSCRGNPTHSYLHVSLLSRQKPSEFIANLKGLIPMKLMLSGLSVLDFETFRTLYPIDNLPRFWPDFILRVKAAMHDVFRFYEIKRGRKWRVVYDGTYSSLFLDIGPDSIQWLLYAKPPKSASTRSVIREVLAKPIARMSPTSGSFVEGTWEVCSPVSTPFSLQISGRGSQLRSFQSECGLKAAKFVDAKVWDSILVEGSSQDVAVLDHDVRGTYQFLPDCGTALGALYRKEATTHAPSMFLFLDPMKTGPPDEDACVFALDHSRLSGYEMRMTIAELSPTWRSLDVTPDSKDVTAFCRRWAKAPEAQLNHCPAEQITLRTLQQGIQVSIENHHCLNACITLTSLSATAAILNLPDANSDWQAWNPDVSMRELKGLAWLFPKIAAWSDFEDWNEIIRLDYLDLNHHSNGNCNTCNPPTPNILWGRDNKDRIIPYENPQDAAVYERAIKNRPSPFLVFRRISEHGDAELRFTLNVQALTHQAQGKLVGTASRETVTSRWRLLPHAYDMAQKTPDMSQATPDRFTLKNNDNDSPSPQPPSFKFRLRDEQLRSLSWMISQEAENMEPFMEEEVEESTLPLMPWRAEVKATMPNVVRGGVLADEVGYGKTAVILGLIDVQYGSDTKPPEADGLIPTKATLIIVPCNVFKQWVSETKKFLEGKYKVLVITSINKITIREVEDADIVILSWGTLANDAYYSRLQQFTGTPRAPAKSSGGTGRNFDSWFHDARASLRESVNILKTEGPEAMLQKLEARRRRVQETQADFTYIPSRRLRGQAFADANDGPDESDAEAEEDLDSENDPGFNEFGASGVRHSTGTASSVGQRKRGHSRKSVEGSDGKRQKRQSTDPAEVTDDKNKSEVKSKAVKDDRKEFNIKKNSKQQWRDITAVFIHAFNFNRLVIDEYTYAGEERQASLLSLQARSKWILSGTPGLDEFADIKSIARYLGLHLGVDDDGDCDKPSQNLRLRNIRKNHTAVEAFQYYQAPHSNAWYRNRREHAQRFLDRFARQNIARITHIPLIPHLAITEQSAVEKTAYDTLFRAVKENKRRIPGPLSAILSKSQFPQETLIMSCVTCQIGQPPWNLEKCRKGSVNDKKKSTEMWAKVDSITRQAATVWYREMNNINLEDWQNALNGVAKVNFGDPELNQRFNDLLKGIIHTYSEWKLVQEHRPTEGLLQARFQKIQNAKTGNTATGRSVWTAVEKALSADATSLLKQILDIDREYRFYEHLVRIQTIGIPPCQNCKRDLQEKEDVNILKTCGHALCKGCLHTASNRPRKPCPILGCSAHIAQSKIVPGEILVSEDQATQSTKLNELVEIIRSVPEDELVIIFVQISHLLPVASNALKAANIEHRMVTQTNLKGIGEFTDPPKPKKGETESPSRPKALILNLGNSMAAGLNLQCANHVIFLSPYFASSDHDYDAGMTQAIGRARRFGQKREVHTYHLLVKNTYEVNIFQKAQSSKLVERQGVPVLVPEGQVSPDDVTYEGEELPE</sequence>
<dbReference type="GO" id="GO:0008270">
    <property type="term" value="F:zinc ion binding"/>
    <property type="evidence" value="ECO:0007669"/>
    <property type="project" value="UniProtKB-KW"/>
</dbReference>
<comment type="caution">
    <text evidence="12">The sequence shown here is derived from an EMBL/GenBank/DDBJ whole genome shotgun (WGS) entry which is preliminary data.</text>
</comment>
<keyword evidence="8" id="KW-0067">ATP-binding</keyword>
<evidence type="ECO:0000256" key="4">
    <source>
        <dbReference type="ARBA" id="ARBA00022741"/>
    </source>
</evidence>
<dbReference type="InterPro" id="IPR017907">
    <property type="entry name" value="Znf_RING_CS"/>
</dbReference>
<dbReference type="PANTHER" id="PTHR45626">
    <property type="entry name" value="TRANSCRIPTION TERMINATION FACTOR 2-RELATED"/>
    <property type="match status" value="1"/>
</dbReference>
<feature type="region of interest" description="Disordered" evidence="10">
    <location>
        <begin position="1340"/>
        <end position="1439"/>
    </location>
</feature>
<gene>
    <name evidence="12" type="ORF">N7537_003175</name>
</gene>
<name>A0AAD6H9J2_9EURO</name>
<dbReference type="InterPro" id="IPR029063">
    <property type="entry name" value="SAM-dependent_MTases_sf"/>
</dbReference>
<evidence type="ECO:0000256" key="5">
    <source>
        <dbReference type="ARBA" id="ARBA00022771"/>
    </source>
</evidence>
<dbReference type="Gene3D" id="3.40.50.10810">
    <property type="entry name" value="Tandem AAA-ATPase domain"/>
    <property type="match status" value="1"/>
</dbReference>
<evidence type="ECO:0000256" key="9">
    <source>
        <dbReference type="PROSITE-ProRule" id="PRU00175"/>
    </source>
</evidence>
<protein>
    <recommendedName>
        <fullName evidence="11">RING-type domain-containing protein</fullName>
    </recommendedName>
</protein>
<dbReference type="GO" id="GO:0005634">
    <property type="term" value="C:nucleus"/>
    <property type="evidence" value="ECO:0007669"/>
    <property type="project" value="TreeGrafter"/>
</dbReference>
<dbReference type="GO" id="GO:0008168">
    <property type="term" value="F:methyltransferase activity"/>
    <property type="evidence" value="ECO:0007669"/>
    <property type="project" value="UniProtKB-KW"/>
</dbReference>
<dbReference type="SMART" id="SM00487">
    <property type="entry name" value="DEXDc"/>
    <property type="match status" value="1"/>
</dbReference>
<dbReference type="InterPro" id="IPR050628">
    <property type="entry name" value="SNF2_RAD54_helicase_TF"/>
</dbReference>
<dbReference type="SUPFAM" id="SSF57903">
    <property type="entry name" value="FYVE/PHD zinc finger"/>
    <property type="match status" value="1"/>
</dbReference>
<dbReference type="CDD" id="cd18793">
    <property type="entry name" value="SF2_C_SNF"/>
    <property type="match status" value="1"/>
</dbReference>
<organism evidence="12 13">
    <name type="scientific">Penicillium hordei</name>
    <dbReference type="NCBI Taxonomy" id="40994"/>
    <lineage>
        <taxon>Eukaryota</taxon>
        <taxon>Fungi</taxon>
        <taxon>Dikarya</taxon>
        <taxon>Ascomycota</taxon>
        <taxon>Pezizomycotina</taxon>
        <taxon>Eurotiomycetes</taxon>
        <taxon>Eurotiomycetidae</taxon>
        <taxon>Eurotiales</taxon>
        <taxon>Aspergillaceae</taxon>
        <taxon>Penicillium</taxon>
    </lineage>
</organism>
<feature type="region of interest" description="Disordered" evidence="10">
    <location>
        <begin position="1"/>
        <end position="29"/>
    </location>
</feature>
<evidence type="ECO:0000256" key="6">
    <source>
        <dbReference type="ARBA" id="ARBA00022801"/>
    </source>
</evidence>
<proteinExistence type="predicted"/>
<keyword evidence="6" id="KW-0378">Hydrolase</keyword>
<keyword evidence="7" id="KW-0862">Zinc</keyword>
<dbReference type="EMBL" id="JAQJAE010000001">
    <property type="protein sequence ID" value="KAJ5618061.1"/>
    <property type="molecule type" value="Genomic_DNA"/>
</dbReference>
<dbReference type="PROSITE" id="PS50089">
    <property type="entry name" value="ZF_RING_2"/>
    <property type="match status" value="1"/>
</dbReference>
<keyword evidence="2" id="KW-0808">Transferase</keyword>
<dbReference type="GO" id="GO:0032259">
    <property type="term" value="P:methylation"/>
    <property type="evidence" value="ECO:0007669"/>
    <property type="project" value="UniProtKB-KW"/>
</dbReference>
<keyword evidence="13" id="KW-1185">Reference proteome</keyword>
<dbReference type="Pfam" id="PF00145">
    <property type="entry name" value="DNA_methylase"/>
    <property type="match status" value="1"/>
</dbReference>
<feature type="region of interest" description="Disordered" evidence="10">
    <location>
        <begin position="1084"/>
        <end position="1114"/>
    </location>
</feature>
<feature type="region of interest" description="Disordered" evidence="10">
    <location>
        <begin position="1931"/>
        <end position="1950"/>
    </location>
</feature>
<dbReference type="GO" id="GO:0006281">
    <property type="term" value="P:DNA repair"/>
    <property type="evidence" value="ECO:0007669"/>
    <property type="project" value="TreeGrafter"/>
</dbReference>
<evidence type="ECO:0000256" key="7">
    <source>
        <dbReference type="ARBA" id="ARBA00022833"/>
    </source>
</evidence>
<reference evidence="12" key="1">
    <citation type="journal article" date="2023" name="IMA Fungus">
        <title>Comparative genomic study of the Penicillium genus elucidates a diverse pangenome and 15 lateral gene transfer events.</title>
        <authorList>
            <person name="Petersen C."/>
            <person name="Sorensen T."/>
            <person name="Nielsen M.R."/>
            <person name="Sondergaard T.E."/>
            <person name="Sorensen J.L."/>
            <person name="Fitzpatrick D.A."/>
            <person name="Frisvad J.C."/>
            <person name="Nielsen K.L."/>
        </authorList>
    </citation>
    <scope>NUCLEOTIDE SEQUENCE</scope>
    <source>
        <strain evidence="12">IBT 12815</strain>
    </source>
</reference>
<evidence type="ECO:0000313" key="12">
    <source>
        <dbReference type="EMBL" id="KAJ5618061.1"/>
    </source>
</evidence>
<evidence type="ECO:0000256" key="1">
    <source>
        <dbReference type="ARBA" id="ARBA00022603"/>
    </source>
</evidence>
<accession>A0AAD6H9J2</accession>
<keyword evidence="1" id="KW-0489">Methyltransferase</keyword>
<dbReference type="PROSITE" id="PS00518">
    <property type="entry name" value="ZF_RING_1"/>
    <property type="match status" value="1"/>
</dbReference>
<dbReference type="GO" id="GO:0008094">
    <property type="term" value="F:ATP-dependent activity, acting on DNA"/>
    <property type="evidence" value="ECO:0007669"/>
    <property type="project" value="TreeGrafter"/>
</dbReference>
<dbReference type="InterPro" id="IPR049730">
    <property type="entry name" value="SNF2/RAD54-like_C"/>
</dbReference>
<dbReference type="Pfam" id="PF00176">
    <property type="entry name" value="SNF2-rel_dom"/>
    <property type="match status" value="1"/>
</dbReference>
<feature type="compositionally biased region" description="Polar residues" evidence="10">
    <location>
        <begin position="1"/>
        <end position="12"/>
    </location>
</feature>
<feature type="compositionally biased region" description="Basic and acidic residues" evidence="10">
    <location>
        <begin position="1937"/>
        <end position="1950"/>
    </location>
</feature>
<dbReference type="InterPro" id="IPR000330">
    <property type="entry name" value="SNF2_N"/>
</dbReference>
<evidence type="ECO:0000313" key="13">
    <source>
        <dbReference type="Proteomes" id="UP001213799"/>
    </source>
</evidence>
<evidence type="ECO:0000256" key="2">
    <source>
        <dbReference type="ARBA" id="ARBA00022679"/>
    </source>
</evidence>
<dbReference type="Proteomes" id="UP001213799">
    <property type="component" value="Unassembled WGS sequence"/>
</dbReference>
<evidence type="ECO:0000256" key="10">
    <source>
        <dbReference type="SAM" id="MobiDB-lite"/>
    </source>
</evidence>
<dbReference type="InterPro" id="IPR011011">
    <property type="entry name" value="Znf_FYVE_PHD"/>
</dbReference>
<dbReference type="Gene3D" id="3.40.50.150">
    <property type="entry name" value="Vaccinia Virus protein VP39"/>
    <property type="match status" value="1"/>
</dbReference>
<reference evidence="12" key="2">
    <citation type="submission" date="2023-01" db="EMBL/GenBank/DDBJ databases">
        <authorList>
            <person name="Petersen C."/>
        </authorList>
    </citation>
    <scope>NUCLEOTIDE SEQUENCE</scope>
    <source>
        <strain evidence="12">IBT 12815</strain>
    </source>
</reference>
<dbReference type="GO" id="GO:0005524">
    <property type="term" value="F:ATP binding"/>
    <property type="evidence" value="ECO:0007669"/>
    <property type="project" value="UniProtKB-KW"/>
</dbReference>
<dbReference type="GeneID" id="81584475"/>
<dbReference type="SUPFAM" id="SSF57850">
    <property type="entry name" value="RING/U-box"/>
    <property type="match status" value="1"/>
</dbReference>
<dbReference type="GO" id="GO:0016787">
    <property type="term" value="F:hydrolase activity"/>
    <property type="evidence" value="ECO:0007669"/>
    <property type="project" value="UniProtKB-KW"/>
</dbReference>
<evidence type="ECO:0000256" key="8">
    <source>
        <dbReference type="ARBA" id="ARBA00022840"/>
    </source>
</evidence>
<feature type="compositionally biased region" description="Polar residues" evidence="10">
    <location>
        <begin position="1384"/>
        <end position="1394"/>
    </location>
</feature>
<dbReference type="InterPro" id="IPR001525">
    <property type="entry name" value="C5_MeTfrase"/>
</dbReference>
<keyword evidence="3" id="KW-0479">Metal-binding</keyword>
<dbReference type="InterPro" id="IPR027417">
    <property type="entry name" value="P-loop_NTPase"/>
</dbReference>
<dbReference type="InterPro" id="IPR038718">
    <property type="entry name" value="SNF2-like_sf"/>
</dbReference>
<dbReference type="PANTHER" id="PTHR45626:SF26">
    <property type="entry name" value="FAMILY HELICASE, PUTATIVE (AFU_ORTHOLOGUE AFUA_2G09120)-RELATED"/>
    <property type="match status" value="1"/>
</dbReference>
<evidence type="ECO:0000256" key="3">
    <source>
        <dbReference type="ARBA" id="ARBA00022723"/>
    </source>
</evidence>
<dbReference type="InterPro" id="IPR014001">
    <property type="entry name" value="Helicase_ATP-bd"/>
</dbReference>
<feature type="domain" description="RING-type" evidence="11">
    <location>
        <begin position="1810"/>
        <end position="1851"/>
    </location>
</feature>
<dbReference type="RefSeq" id="XP_056759228.1">
    <property type="nucleotide sequence ID" value="XM_056894233.1"/>
</dbReference>
<keyword evidence="5 9" id="KW-0863">Zinc-finger</keyword>
<feature type="compositionally biased region" description="Basic and acidic residues" evidence="10">
    <location>
        <begin position="20"/>
        <end position="29"/>
    </location>
</feature>
<dbReference type="SUPFAM" id="SSF53335">
    <property type="entry name" value="S-adenosyl-L-methionine-dependent methyltransferases"/>
    <property type="match status" value="1"/>
</dbReference>
<feature type="compositionally biased region" description="Acidic residues" evidence="10">
    <location>
        <begin position="1354"/>
        <end position="1371"/>
    </location>
</feature>
<dbReference type="InterPro" id="IPR001841">
    <property type="entry name" value="Znf_RING"/>
</dbReference>
<feature type="compositionally biased region" description="Basic and acidic residues" evidence="10">
    <location>
        <begin position="1424"/>
        <end position="1439"/>
    </location>
</feature>